<evidence type="ECO:0000259" key="2">
    <source>
        <dbReference type="Pfam" id="PF01757"/>
    </source>
</evidence>
<dbReference type="Proteomes" id="UP000515377">
    <property type="component" value="Chromosome"/>
</dbReference>
<feature type="transmembrane region" description="Helical" evidence="1">
    <location>
        <begin position="39"/>
        <end position="56"/>
    </location>
</feature>
<keyword evidence="1" id="KW-1133">Transmembrane helix</keyword>
<feature type="domain" description="Acyltransferase 3" evidence="2">
    <location>
        <begin position="35"/>
        <end position="203"/>
    </location>
</feature>
<dbReference type="InterPro" id="IPR050879">
    <property type="entry name" value="Acyltransferase_3"/>
</dbReference>
<dbReference type="GO" id="GO:0009103">
    <property type="term" value="P:lipopolysaccharide biosynthetic process"/>
    <property type="evidence" value="ECO:0007669"/>
    <property type="project" value="TreeGrafter"/>
</dbReference>
<evidence type="ECO:0000313" key="4">
    <source>
        <dbReference type="Proteomes" id="UP000515377"/>
    </source>
</evidence>
<name>A0A9X7UDT9_SPHYA</name>
<keyword evidence="1" id="KW-0812">Transmembrane</keyword>
<accession>A0A9X7UDT9</accession>
<evidence type="ECO:0000256" key="1">
    <source>
        <dbReference type="SAM" id="Phobius"/>
    </source>
</evidence>
<keyword evidence="3" id="KW-0012">Acyltransferase</keyword>
<dbReference type="InterPro" id="IPR002656">
    <property type="entry name" value="Acyl_transf_3_dom"/>
</dbReference>
<dbReference type="Pfam" id="PF01757">
    <property type="entry name" value="Acyl_transf_3"/>
    <property type="match status" value="1"/>
</dbReference>
<gene>
    <name evidence="3" type="ORF">H3V42_13695</name>
</gene>
<dbReference type="EMBL" id="CP060122">
    <property type="protein sequence ID" value="QNG48483.1"/>
    <property type="molecule type" value="Genomic_DNA"/>
</dbReference>
<protein>
    <submittedName>
        <fullName evidence="3">Acyltransferase</fullName>
    </submittedName>
</protein>
<dbReference type="GO" id="GO:0016747">
    <property type="term" value="F:acyltransferase activity, transferring groups other than amino-acyl groups"/>
    <property type="evidence" value="ECO:0007669"/>
    <property type="project" value="InterPro"/>
</dbReference>
<dbReference type="AlphaFoldDB" id="A0A9X7UDT9"/>
<dbReference type="GO" id="GO:0016020">
    <property type="term" value="C:membrane"/>
    <property type="evidence" value="ECO:0007669"/>
    <property type="project" value="TreeGrafter"/>
</dbReference>
<feature type="transmembrane region" description="Helical" evidence="1">
    <location>
        <begin position="171"/>
        <end position="189"/>
    </location>
</feature>
<feature type="transmembrane region" description="Helical" evidence="1">
    <location>
        <begin position="102"/>
        <end position="121"/>
    </location>
</feature>
<dbReference type="PANTHER" id="PTHR23028:SF53">
    <property type="entry name" value="ACYL_TRANSF_3 DOMAIN-CONTAINING PROTEIN"/>
    <property type="match status" value="1"/>
</dbReference>
<keyword evidence="1" id="KW-0472">Membrane</keyword>
<organism evidence="3 4">
    <name type="scientific">Sphingobium yanoikuyae</name>
    <name type="common">Sphingomonas yanoikuyae</name>
    <dbReference type="NCBI Taxonomy" id="13690"/>
    <lineage>
        <taxon>Bacteria</taxon>
        <taxon>Pseudomonadati</taxon>
        <taxon>Pseudomonadota</taxon>
        <taxon>Alphaproteobacteria</taxon>
        <taxon>Sphingomonadales</taxon>
        <taxon>Sphingomonadaceae</taxon>
        <taxon>Sphingobium</taxon>
    </lineage>
</organism>
<proteinExistence type="predicted"/>
<sequence>MSVSDGSIQVAQIPRTLNSALGSASDANNERWFRHDINALRAVAASVVVLFHFHVAGFDGGYVGVDIFFVISGLLMTQIIERSIARGNFSILGFYAARVRRIVPALAVLSLLLVLAGLAFIDPLTLAEIARNAVASVLFVSNILYASQSGYFADASETNWLLHTWTLSAEWQFYMIYPIVLASASRWAWLWRHRLTFLVIGCVIGLGERSGSPIKRPICVIMHSFCCQQGRGKCSRVVC</sequence>
<dbReference type="PANTHER" id="PTHR23028">
    <property type="entry name" value="ACETYLTRANSFERASE"/>
    <property type="match status" value="1"/>
</dbReference>
<evidence type="ECO:0000313" key="3">
    <source>
        <dbReference type="EMBL" id="QNG48483.1"/>
    </source>
</evidence>
<keyword evidence="3" id="KW-0808">Transferase</keyword>
<feature type="transmembrane region" description="Helical" evidence="1">
    <location>
        <begin position="62"/>
        <end position="81"/>
    </location>
</feature>
<reference evidence="3 4" key="1">
    <citation type="submission" date="2020-07" db="EMBL/GenBank/DDBJ databases">
        <title>Whole genome sequence of Sphingobium yanoikuyae A3.</title>
        <authorList>
            <person name="Han S.-S."/>
        </authorList>
    </citation>
    <scope>NUCLEOTIDE SEQUENCE [LARGE SCALE GENOMIC DNA]</scope>
    <source>
        <strain evidence="3 4">A3</strain>
    </source>
</reference>